<keyword evidence="2" id="KW-1185">Reference proteome</keyword>
<dbReference type="RefSeq" id="WP_120238649.1">
    <property type="nucleotide sequence ID" value="NZ_RAPQ01000008.1"/>
</dbReference>
<dbReference type="OrthoDB" id="1421611at2"/>
<dbReference type="EMBL" id="RAPQ01000008">
    <property type="protein sequence ID" value="RKE03813.1"/>
    <property type="molecule type" value="Genomic_DNA"/>
</dbReference>
<sequence>MKTEQIKRIKLFGIFIILLVATQSCVVSSLHPLYTDSDRVHLDELDGVWVDEDKTRYEITTIVDTTDMADMLEKMESVSKLKHKVGSKLKVKYKPNSGVSVNKDSITGQLVVNGALDHKQIIHYLYPDTRKHYQIKIFFEKDTSIFDGVLSKLNGNYFLDVIPNDVFLEEKLAESPAIGMLLPTHMFFRIEVKEDQLVLNSIEPDDFKKLLKSNRVRVEYIERDDDVIITAPTEDIQKFLIKFADSKMFNDPDEALILKRIK</sequence>
<dbReference type="PROSITE" id="PS51257">
    <property type="entry name" value="PROKAR_LIPOPROTEIN"/>
    <property type="match status" value="1"/>
</dbReference>
<evidence type="ECO:0000313" key="2">
    <source>
        <dbReference type="Proteomes" id="UP000284531"/>
    </source>
</evidence>
<accession>A0A419X7T2</accession>
<dbReference type="AlphaFoldDB" id="A0A419X7T2"/>
<name>A0A419X7T2_9BACT</name>
<organism evidence="1 2">
    <name type="scientific">Marinifilum flexuosum</name>
    <dbReference type="NCBI Taxonomy" id="1117708"/>
    <lineage>
        <taxon>Bacteria</taxon>
        <taxon>Pseudomonadati</taxon>
        <taxon>Bacteroidota</taxon>
        <taxon>Bacteroidia</taxon>
        <taxon>Marinilabiliales</taxon>
        <taxon>Marinifilaceae</taxon>
    </lineage>
</organism>
<protein>
    <recommendedName>
        <fullName evidence="3">Lipoprotein</fullName>
    </recommendedName>
</protein>
<dbReference type="Proteomes" id="UP000284531">
    <property type="component" value="Unassembled WGS sequence"/>
</dbReference>
<reference evidence="1 2" key="1">
    <citation type="submission" date="2018-09" db="EMBL/GenBank/DDBJ databases">
        <title>Genomic Encyclopedia of Archaeal and Bacterial Type Strains, Phase II (KMG-II): from individual species to whole genera.</title>
        <authorList>
            <person name="Goeker M."/>
        </authorList>
    </citation>
    <scope>NUCLEOTIDE SEQUENCE [LARGE SCALE GENOMIC DNA]</scope>
    <source>
        <strain evidence="1 2">DSM 21950</strain>
    </source>
</reference>
<comment type="caution">
    <text evidence="1">The sequence shown here is derived from an EMBL/GenBank/DDBJ whole genome shotgun (WGS) entry which is preliminary data.</text>
</comment>
<evidence type="ECO:0008006" key="3">
    <source>
        <dbReference type="Google" id="ProtNLM"/>
    </source>
</evidence>
<proteinExistence type="predicted"/>
<gene>
    <name evidence="1" type="ORF">BXY64_0823</name>
</gene>
<evidence type="ECO:0000313" key="1">
    <source>
        <dbReference type="EMBL" id="RKE03813.1"/>
    </source>
</evidence>